<organism evidence="3 4">
    <name type="scientific">Enterovirga aerilata</name>
    <dbReference type="NCBI Taxonomy" id="2730920"/>
    <lineage>
        <taxon>Bacteria</taxon>
        <taxon>Pseudomonadati</taxon>
        <taxon>Pseudomonadota</taxon>
        <taxon>Alphaproteobacteria</taxon>
        <taxon>Hyphomicrobiales</taxon>
        <taxon>Methylobacteriaceae</taxon>
        <taxon>Enterovirga</taxon>
    </lineage>
</organism>
<protein>
    <recommendedName>
        <fullName evidence="2">Phosphodiester glycosidase domain-containing protein</fullName>
    </recommendedName>
</protein>
<evidence type="ECO:0000313" key="3">
    <source>
        <dbReference type="EMBL" id="NNM74292.1"/>
    </source>
</evidence>
<feature type="domain" description="Phosphodiester glycosidase" evidence="2">
    <location>
        <begin position="75"/>
        <end position="235"/>
    </location>
</feature>
<dbReference type="Pfam" id="PF09992">
    <property type="entry name" value="NAGPA"/>
    <property type="match status" value="1"/>
</dbReference>
<reference evidence="3 4" key="1">
    <citation type="submission" date="2020-04" db="EMBL/GenBank/DDBJ databases">
        <title>Enterovirga sp. isolate from soil.</title>
        <authorList>
            <person name="Chea S."/>
            <person name="Kim D.-U."/>
        </authorList>
    </citation>
    <scope>NUCLEOTIDE SEQUENCE [LARGE SCALE GENOMIC DNA]</scope>
    <source>
        <strain evidence="3 4">DB1703</strain>
    </source>
</reference>
<comment type="caution">
    <text evidence="3">The sequence shown here is derived from an EMBL/GenBank/DDBJ whole genome shotgun (WGS) entry which is preliminary data.</text>
</comment>
<gene>
    <name evidence="3" type="ORF">HJG44_18190</name>
</gene>
<accession>A0A849I4D9</accession>
<keyword evidence="1" id="KW-0732">Signal</keyword>
<sequence length="253" mass="26970">MLCLAVAFLVAGPIGPGLPAWAAEPVCRRVSHEGQGYSVCTADLRRHAVRLFWKAADGDPYGGFRRLVPEAGPNLLAAMNAGMYDPALAPVGLYVESGRELKPVNTAGGEGNFHLKPNGIFFVEKGRAGVAETGAYLRRRPRPDFATQSGPMLVIGGRIHPKISQDGPSKKLRNGVGVRDPRTIVFAISDGPVSFGAFARLFRDALGCRDALYLDGSVSSLYAPELGRRDGLLPLGPLVAIMNRPDQAAVTRP</sequence>
<keyword evidence="4" id="KW-1185">Reference proteome</keyword>
<dbReference type="EMBL" id="JABEPP010000005">
    <property type="protein sequence ID" value="NNM74292.1"/>
    <property type="molecule type" value="Genomic_DNA"/>
</dbReference>
<name>A0A849I4D9_9HYPH</name>
<feature type="signal peptide" evidence="1">
    <location>
        <begin position="1"/>
        <end position="22"/>
    </location>
</feature>
<evidence type="ECO:0000313" key="4">
    <source>
        <dbReference type="Proteomes" id="UP000564885"/>
    </source>
</evidence>
<proteinExistence type="predicted"/>
<evidence type="ECO:0000256" key="1">
    <source>
        <dbReference type="SAM" id="SignalP"/>
    </source>
</evidence>
<dbReference type="AlphaFoldDB" id="A0A849I4D9"/>
<evidence type="ECO:0000259" key="2">
    <source>
        <dbReference type="Pfam" id="PF09992"/>
    </source>
</evidence>
<feature type="chain" id="PRO_5032753676" description="Phosphodiester glycosidase domain-containing protein" evidence="1">
    <location>
        <begin position="23"/>
        <end position="253"/>
    </location>
</feature>
<dbReference type="Proteomes" id="UP000564885">
    <property type="component" value="Unassembled WGS sequence"/>
</dbReference>
<dbReference type="InterPro" id="IPR018711">
    <property type="entry name" value="NAGPA"/>
</dbReference>